<dbReference type="EMBL" id="JRNU01000009">
    <property type="protein sequence ID" value="KGF52679.1"/>
    <property type="molecule type" value="Genomic_DNA"/>
</dbReference>
<sequence>MISIKNNSIPTILKNTIKHFSFILLLTFSTITAIAIPHKREFRGAWIQCVNGQFQGLPTEKIQKTLIYQLDELQKDGVNAIIFQVRPECDALYNSPFEPWSRYLTGKQGVPPSPYWDPLQWMIEECHRRGMELHAWINPYRAKTKGTNKLAYNHIATKSPEHVFAYDGQYILNPGIPSNRDYICKIVNDIVTRYDIDGLHIDDYFYPYPVKGQKIPDWREYQQFGKGFTNIGDWRRNNVNLFIKQLSNTIHTAKPWVKFGVSPFGIYRNARTTSNGSKTRGLQNYDDLYADVIKWINEGWVDYCVPQIYWQIGHPTADYKELVKWWNNYAGNRPLYIGEDIERTVKYADPKNPLSHQQPAKWLLKDQAKNVKGTVLWYAKMAVDNPGNYGLKLRYDYWSTPALQPLMPFIDNKAPRKPKKIKITHIDNEYYISWKAPKGKGWKDKANKYVIYCFDKNETINLEDPSHILAITYNTTYKLPTLKSNPKKVIIITALDRMENESVGKKKKITLRY</sequence>
<accession>A0A096D568</accession>
<dbReference type="Gene3D" id="3.20.20.80">
    <property type="entry name" value="Glycosidases"/>
    <property type="match status" value="1"/>
</dbReference>
<dbReference type="InterPro" id="IPR017853">
    <property type="entry name" value="GH"/>
</dbReference>
<dbReference type="Proteomes" id="UP000029614">
    <property type="component" value="Unassembled WGS sequence"/>
</dbReference>
<protein>
    <recommendedName>
        <fullName evidence="2">Glycosyl hydrolase-like 10 domain-containing protein</fullName>
    </recommendedName>
</protein>
<keyword evidence="4" id="KW-1185">Reference proteome</keyword>
<feature type="domain" description="Glycosyl hydrolase-like 10" evidence="2">
    <location>
        <begin position="41"/>
        <end position="338"/>
    </location>
</feature>
<evidence type="ECO:0000259" key="2">
    <source>
        <dbReference type="Pfam" id="PF02638"/>
    </source>
</evidence>
<evidence type="ECO:0000313" key="4">
    <source>
        <dbReference type="Proteomes" id="UP000029614"/>
    </source>
</evidence>
<evidence type="ECO:0000256" key="1">
    <source>
        <dbReference type="ARBA" id="ARBA00022729"/>
    </source>
</evidence>
<gene>
    <name evidence="3" type="ORF">HMPREF9302_02825</name>
</gene>
<dbReference type="SUPFAM" id="SSF51445">
    <property type="entry name" value="(Trans)glycosidases"/>
    <property type="match status" value="1"/>
</dbReference>
<organism evidence="3 4">
    <name type="scientific">Prevotella amnii DNF00058</name>
    <dbReference type="NCBI Taxonomy" id="1401066"/>
    <lineage>
        <taxon>Bacteria</taxon>
        <taxon>Pseudomonadati</taxon>
        <taxon>Bacteroidota</taxon>
        <taxon>Bacteroidia</taxon>
        <taxon>Bacteroidales</taxon>
        <taxon>Prevotellaceae</taxon>
        <taxon>Prevotella</taxon>
    </lineage>
</organism>
<dbReference type="PANTHER" id="PTHR43405">
    <property type="entry name" value="GLYCOSYL HYDROLASE DIGH"/>
    <property type="match status" value="1"/>
</dbReference>
<keyword evidence="1" id="KW-0732">Signal</keyword>
<dbReference type="Pfam" id="PF02638">
    <property type="entry name" value="GHL10"/>
    <property type="match status" value="1"/>
</dbReference>
<proteinExistence type="predicted"/>
<reference evidence="3 4" key="1">
    <citation type="submission" date="2014-07" db="EMBL/GenBank/DDBJ databases">
        <authorList>
            <person name="McCorrison J."/>
            <person name="Sanka R."/>
            <person name="Torralba M."/>
            <person name="Gillis M."/>
            <person name="Haft D.H."/>
            <person name="Methe B."/>
            <person name="Sutton G."/>
            <person name="Nelson K.E."/>
        </authorList>
    </citation>
    <scope>NUCLEOTIDE SEQUENCE [LARGE SCALE GENOMIC DNA]</scope>
    <source>
        <strain evidence="3 4">DNF00058</strain>
    </source>
</reference>
<dbReference type="InterPro" id="IPR052177">
    <property type="entry name" value="Divisome_Glycosyl_Hydrolase"/>
</dbReference>
<dbReference type="InterPro" id="IPR003790">
    <property type="entry name" value="GHL10"/>
</dbReference>
<comment type="caution">
    <text evidence="3">The sequence shown here is derived from an EMBL/GenBank/DDBJ whole genome shotgun (WGS) entry which is preliminary data.</text>
</comment>
<name>A0A096D568_9BACT</name>
<dbReference type="OrthoDB" id="9773203at2"/>
<dbReference type="PANTHER" id="PTHR43405:SF1">
    <property type="entry name" value="GLYCOSYL HYDROLASE DIGH"/>
    <property type="match status" value="1"/>
</dbReference>
<evidence type="ECO:0000313" key="3">
    <source>
        <dbReference type="EMBL" id="KGF52679.1"/>
    </source>
</evidence>
<dbReference type="AlphaFoldDB" id="A0A096D568"/>
<dbReference type="RefSeq" id="WP_036854481.1">
    <property type="nucleotide sequence ID" value="NZ_JRNU01000009.1"/>
</dbReference>